<comment type="catalytic activity">
    <reaction evidence="1">
        <text>Hydrolyzes the link between N-acetylmuramoyl residues and L-amino acid residues in certain cell-wall glycopeptides.</text>
        <dbReference type="EC" id="3.5.1.28"/>
    </reaction>
</comment>
<protein>
    <recommendedName>
        <fullName evidence="2">N-acetylmuramoyl-L-alanine amidase</fullName>
        <ecNumber evidence="2">3.5.1.28</ecNumber>
    </recommendedName>
</protein>
<sequence length="430" mass="45939">MLLKLTTYQSRCIAPLLRVTALLALLVGAFPGPAAAADEGGLSVPATTLVAHDARVVGDGARTRFVMDLTDTTTFAVFPLDEPDRVVIDLPGVGFALPEGTGHDGKGLVSAFRFGQISAGKSRIVLDVNAPVAIDKSFVLPPADGQSAKLVVDLVPTSRESFASAVRLYRDKEQEAVAASAPPVPPPSDGRLRVVIDPGHGGIDSGAIAKSGTLEKNVVLAFAKTVAKKLEASGRYEVLMTRSDDSFISLGGRVAFARSHHADLFVSIHADSFWGEDVRGATIYTLSDRASDKMAAQIAESENKSDILAGVAVTEDTSEVSDILIDLARRETKNFAVVFARNMIKELKPNVRLFKHAHQQAGFMVLKAPDVPSALVELGYLSNQDDEKLLTSDAWRDKTADAMTRAVDNYFRLRVAQTTTGSIDPATVEQ</sequence>
<dbReference type="InterPro" id="IPR021731">
    <property type="entry name" value="AMIN_dom"/>
</dbReference>
<dbReference type="AlphaFoldDB" id="A0A1M5GZB5"/>
<dbReference type="InterPro" id="IPR050695">
    <property type="entry name" value="N-acetylmuramoyl_amidase_3"/>
</dbReference>
<keyword evidence="7" id="KW-1185">Reference proteome</keyword>
<dbReference type="RefSeq" id="WP_073055315.1">
    <property type="nucleotide sequence ID" value="NZ_FQUP01000003.1"/>
</dbReference>
<dbReference type="CDD" id="cd02696">
    <property type="entry name" value="MurNAc-LAA"/>
    <property type="match status" value="1"/>
</dbReference>
<dbReference type="GO" id="GO:0008745">
    <property type="term" value="F:N-acetylmuramoyl-L-alanine amidase activity"/>
    <property type="evidence" value="ECO:0007669"/>
    <property type="project" value="UniProtKB-EC"/>
</dbReference>
<dbReference type="EMBL" id="FQUP01000003">
    <property type="protein sequence ID" value="SHG08986.1"/>
    <property type="molecule type" value="Genomic_DNA"/>
</dbReference>
<feature type="domain" description="MurNAc-LAA" evidence="5">
    <location>
        <begin position="254"/>
        <end position="408"/>
    </location>
</feature>
<keyword evidence="4" id="KW-0732">Signal</keyword>
<evidence type="ECO:0000256" key="1">
    <source>
        <dbReference type="ARBA" id="ARBA00001561"/>
    </source>
</evidence>
<evidence type="ECO:0000256" key="3">
    <source>
        <dbReference type="ARBA" id="ARBA00022801"/>
    </source>
</evidence>
<dbReference type="STRING" id="1122133.SAMN02745157_3569"/>
<accession>A0A1M5GZB5</accession>
<keyword evidence="3" id="KW-0378">Hydrolase</keyword>
<evidence type="ECO:0000256" key="4">
    <source>
        <dbReference type="SAM" id="SignalP"/>
    </source>
</evidence>
<dbReference type="Gene3D" id="2.60.40.3500">
    <property type="match status" value="1"/>
</dbReference>
<dbReference type="PANTHER" id="PTHR30404">
    <property type="entry name" value="N-ACETYLMURAMOYL-L-ALANINE AMIDASE"/>
    <property type="match status" value="1"/>
</dbReference>
<dbReference type="OrthoDB" id="9806267at2"/>
<feature type="chain" id="PRO_5013087264" description="N-acetylmuramoyl-L-alanine amidase" evidence="4">
    <location>
        <begin position="37"/>
        <end position="430"/>
    </location>
</feature>
<dbReference type="Pfam" id="PF01520">
    <property type="entry name" value="Amidase_3"/>
    <property type="match status" value="1"/>
</dbReference>
<evidence type="ECO:0000256" key="2">
    <source>
        <dbReference type="ARBA" id="ARBA00011901"/>
    </source>
</evidence>
<feature type="signal peptide" evidence="4">
    <location>
        <begin position="1"/>
        <end position="36"/>
    </location>
</feature>
<dbReference type="SUPFAM" id="SSF53187">
    <property type="entry name" value="Zn-dependent exopeptidases"/>
    <property type="match status" value="1"/>
</dbReference>
<dbReference type="Gene3D" id="3.40.630.40">
    <property type="entry name" value="Zn-dependent exopeptidases"/>
    <property type="match status" value="1"/>
</dbReference>
<gene>
    <name evidence="6" type="ORF">SAMN02745157_3569</name>
</gene>
<dbReference type="GO" id="GO:0030288">
    <property type="term" value="C:outer membrane-bounded periplasmic space"/>
    <property type="evidence" value="ECO:0007669"/>
    <property type="project" value="TreeGrafter"/>
</dbReference>
<name>A0A1M5GZB5_9HYPH</name>
<dbReference type="Proteomes" id="UP000184485">
    <property type="component" value="Unassembled WGS sequence"/>
</dbReference>
<evidence type="ECO:0000259" key="5">
    <source>
        <dbReference type="SMART" id="SM00646"/>
    </source>
</evidence>
<evidence type="ECO:0000313" key="6">
    <source>
        <dbReference type="EMBL" id="SHG08986.1"/>
    </source>
</evidence>
<dbReference type="Pfam" id="PF11741">
    <property type="entry name" value="AMIN"/>
    <property type="match status" value="1"/>
</dbReference>
<dbReference type="PANTHER" id="PTHR30404:SF0">
    <property type="entry name" value="N-ACETYLMURAMOYL-L-ALANINE AMIDASE AMIC"/>
    <property type="match status" value="1"/>
</dbReference>
<dbReference type="InterPro" id="IPR002508">
    <property type="entry name" value="MurNAc-LAA_cat"/>
</dbReference>
<dbReference type="GO" id="GO:0009253">
    <property type="term" value="P:peptidoglycan catabolic process"/>
    <property type="evidence" value="ECO:0007669"/>
    <property type="project" value="InterPro"/>
</dbReference>
<evidence type="ECO:0000313" key="7">
    <source>
        <dbReference type="Proteomes" id="UP000184485"/>
    </source>
</evidence>
<organism evidence="6 7">
    <name type="scientific">Kaistia soli DSM 19436</name>
    <dbReference type="NCBI Taxonomy" id="1122133"/>
    <lineage>
        <taxon>Bacteria</taxon>
        <taxon>Pseudomonadati</taxon>
        <taxon>Pseudomonadota</taxon>
        <taxon>Alphaproteobacteria</taxon>
        <taxon>Hyphomicrobiales</taxon>
        <taxon>Kaistiaceae</taxon>
        <taxon>Kaistia</taxon>
    </lineage>
</organism>
<dbReference type="SMART" id="SM00646">
    <property type="entry name" value="Ami_3"/>
    <property type="match status" value="1"/>
</dbReference>
<reference evidence="6 7" key="1">
    <citation type="submission" date="2016-11" db="EMBL/GenBank/DDBJ databases">
        <authorList>
            <person name="Jaros S."/>
            <person name="Januszkiewicz K."/>
            <person name="Wedrychowicz H."/>
        </authorList>
    </citation>
    <scope>NUCLEOTIDE SEQUENCE [LARGE SCALE GENOMIC DNA]</scope>
    <source>
        <strain evidence="6 7">DSM 19436</strain>
    </source>
</reference>
<dbReference type="EC" id="3.5.1.28" evidence="2"/>
<proteinExistence type="predicted"/>